<reference evidence="4" key="1">
    <citation type="journal article" date="2020" name="mSystems">
        <title>Genome- and Community-Level Interaction Insights into Carbon Utilization and Element Cycling Functions of Hydrothermarchaeota in Hydrothermal Sediment.</title>
        <authorList>
            <person name="Zhou Z."/>
            <person name="Liu Y."/>
            <person name="Xu W."/>
            <person name="Pan J."/>
            <person name="Luo Z.H."/>
            <person name="Li M."/>
        </authorList>
    </citation>
    <scope>NUCLEOTIDE SEQUENCE [LARGE SCALE GENOMIC DNA]</scope>
    <source>
        <strain evidence="5">SpSt-1073</strain>
        <strain evidence="4">SpSt-613</strain>
        <strain evidence="3">SpSt-669</strain>
    </source>
</reference>
<dbReference type="NCBIfam" id="NF001924">
    <property type="entry name" value="PRK00702.1"/>
    <property type="match status" value="1"/>
</dbReference>
<name>A0A7C4I4Y6_CALS0</name>
<dbReference type="GO" id="GO:0009052">
    <property type="term" value="P:pentose-phosphate shunt, non-oxidative branch"/>
    <property type="evidence" value="ECO:0007669"/>
    <property type="project" value="InterPro"/>
</dbReference>
<accession>A0A7C4I4Y6</accession>
<evidence type="ECO:0000313" key="4">
    <source>
        <dbReference type="EMBL" id="HGN89651.1"/>
    </source>
</evidence>
<dbReference type="GO" id="GO:0005829">
    <property type="term" value="C:cytosol"/>
    <property type="evidence" value="ECO:0007669"/>
    <property type="project" value="TreeGrafter"/>
</dbReference>
<dbReference type="EMBL" id="DTCM01000088">
    <property type="protein sequence ID" value="HGL41482.1"/>
    <property type="molecule type" value="Genomic_DNA"/>
</dbReference>
<dbReference type="GO" id="GO:0004751">
    <property type="term" value="F:ribose-5-phosphate isomerase activity"/>
    <property type="evidence" value="ECO:0007669"/>
    <property type="project" value="UniProtKB-UniRule"/>
</dbReference>
<gene>
    <name evidence="4" type="primary">rpiA</name>
    <name evidence="5" type="ORF">ENM30_01520</name>
    <name evidence="4" type="ORF">ENT82_00765</name>
    <name evidence="3" type="ORF">ENU43_07475</name>
</gene>
<dbReference type="EMBL" id="DTAD01000011">
    <property type="protein sequence ID" value="HGN89651.1"/>
    <property type="molecule type" value="Genomic_DNA"/>
</dbReference>
<evidence type="ECO:0000313" key="5">
    <source>
        <dbReference type="EMBL" id="HHN51972.1"/>
    </source>
</evidence>
<dbReference type="CDD" id="cd01398">
    <property type="entry name" value="RPI_A"/>
    <property type="match status" value="1"/>
</dbReference>
<dbReference type="InterPro" id="IPR004788">
    <property type="entry name" value="Ribose5P_isomerase_type_A"/>
</dbReference>
<evidence type="ECO:0000256" key="1">
    <source>
        <dbReference type="ARBA" id="ARBA00023235"/>
    </source>
</evidence>
<dbReference type="InterPro" id="IPR037171">
    <property type="entry name" value="NagB/RpiA_transferase-like"/>
</dbReference>
<sequence length="234" mass="25729">MLRCLRRRWRVFSVEAKRRAAKEAVEYVDDGFVVGVGSGTTVSLILSELAVAGKKVSIIPASWQSYYEAIELGLTVSSLDQHPSPDVYLDSFDQVTRDGAMIKGGGGAMLREKVLASASRNRVFVGDHGKLVEKLRRPVPLEIVPFAYKFVENKLREKGVKLVMRTSQAKNGPTVSDNGNLIGDADFGEIDEPAKVENFLKRIPGVVESGVFVGLVDTLIIAYDNGKVERLTFR</sequence>
<dbReference type="EMBL" id="DRXG01000026">
    <property type="protein sequence ID" value="HHN51972.1"/>
    <property type="molecule type" value="Genomic_DNA"/>
</dbReference>
<dbReference type="AlphaFoldDB" id="A0A7C4I4Y6"/>
<comment type="caution">
    <text evidence="4">The sequence shown here is derived from an EMBL/GenBank/DDBJ whole genome shotgun (WGS) entry which is preliminary data.</text>
</comment>
<dbReference type="Gene3D" id="3.40.50.1360">
    <property type="match status" value="1"/>
</dbReference>
<dbReference type="SUPFAM" id="SSF75445">
    <property type="entry name" value="D-ribose-5-phosphate isomerase (RpiA), lid domain"/>
    <property type="match status" value="1"/>
</dbReference>
<dbReference type="SUPFAM" id="SSF100950">
    <property type="entry name" value="NagB/RpiA/CoA transferase-like"/>
    <property type="match status" value="1"/>
</dbReference>
<keyword evidence="1 4" id="KW-0413">Isomerase</keyword>
<protein>
    <recommendedName>
        <fullName evidence="2">Ribose 5-phosphate isomerase A</fullName>
        <ecNumber evidence="2">5.3.1.6</ecNumber>
    </recommendedName>
</protein>
<dbReference type="PANTHER" id="PTHR11934:SF0">
    <property type="entry name" value="RIBOSE-5-PHOSPHATE ISOMERASE"/>
    <property type="match status" value="1"/>
</dbReference>
<dbReference type="EC" id="5.3.1.6" evidence="2"/>
<dbReference type="NCBIfam" id="TIGR00021">
    <property type="entry name" value="rpiA"/>
    <property type="match status" value="1"/>
</dbReference>
<evidence type="ECO:0000313" key="3">
    <source>
        <dbReference type="EMBL" id="HGL41482.1"/>
    </source>
</evidence>
<dbReference type="Gene3D" id="3.30.70.260">
    <property type="match status" value="1"/>
</dbReference>
<evidence type="ECO:0000256" key="2">
    <source>
        <dbReference type="NCBIfam" id="TIGR00021"/>
    </source>
</evidence>
<dbReference type="Pfam" id="PF06026">
    <property type="entry name" value="Rib_5-P_isom_A"/>
    <property type="match status" value="1"/>
</dbReference>
<dbReference type="GO" id="GO:0006014">
    <property type="term" value="P:D-ribose metabolic process"/>
    <property type="evidence" value="ECO:0007669"/>
    <property type="project" value="TreeGrafter"/>
</dbReference>
<proteinExistence type="predicted"/>
<organism evidence="4">
    <name type="scientific">Caldiarchaeum subterraneum</name>
    <dbReference type="NCBI Taxonomy" id="311458"/>
    <lineage>
        <taxon>Archaea</taxon>
        <taxon>Nitrososphaerota</taxon>
        <taxon>Candidatus Caldarchaeales</taxon>
        <taxon>Candidatus Caldarchaeaceae</taxon>
        <taxon>Candidatus Caldarchaeum</taxon>
    </lineage>
</organism>
<dbReference type="PANTHER" id="PTHR11934">
    <property type="entry name" value="RIBOSE-5-PHOSPHATE ISOMERASE"/>
    <property type="match status" value="1"/>
</dbReference>